<dbReference type="Proteomes" id="UP001363151">
    <property type="component" value="Unassembled WGS sequence"/>
</dbReference>
<organism evidence="1 2">
    <name type="scientific">Aureococcus anophagefferens</name>
    <name type="common">Harmful bloom alga</name>
    <dbReference type="NCBI Taxonomy" id="44056"/>
    <lineage>
        <taxon>Eukaryota</taxon>
        <taxon>Sar</taxon>
        <taxon>Stramenopiles</taxon>
        <taxon>Ochrophyta</taxon>
        <taxon>Pelagophyceae</taxon>
        <taxon>Pelagomonadales</taxon>
        <taxon>Pelagomonadaceae</taxon>
        <taxon>Aureococcus</taxon>
    </lineage>
</organism>
<dbReference type="EMBL" id="JBBJCI010000121">
    <property type="protein sequence ID" value="KAK7248047.1"/>
    <property type="molecule type" value="Genomic_DNA"/>
</dbReference>
<name>A0ABR1G4X8_AURAN</name>
<evidence type="ECO:0000313" key="2">
    <source>
        <dbReference type="Proteomes" id="UP001363151"/>
    </source>
</evidence>
<gene>
    <name evidence="1" type="ORF">SO694_00087041</name>
</gene>
<comment type="caution">
    <text evidence="1">The sequence shown here is derived from an EMBL/GenBank/DDBJ whole genome shotgun (WGS) entry which is preliminary data.</text>
</comment>
<protein>
    <submittedName>
        <fullName evidence="1">Uncharacterized protein</fullName>
    </submittedName>
</protein>
<evidence type="ECO:0000313" key="1">
    <source>
        <dbReference type="EMBL" id="KAK7248047.1"/>
    </source>
</evidence>
<proteinExistence type="predicted"/>
<accession>A0ABR1G4X8</accession>
<reference evidence="1 2" key="1">
    <citation type="submission" date="2024-03" db="EMBL/GenBank/DDBJ databases">
        <title>Aureococcus anophagefferens CCMP1851 and Kratosvirus quantuckense: Draft genome of a second virus-susceptible host strain in the model system.</title>
        <authorList>
            <person name="Chase E."/>
            <person name="Truchon A.R."/>
            <person name="Schepens W."/>
            <person name="Wilhelm S.W."/>
        </authorList>
    </citation>
    <scope>NUCLEOTIDE SEQUENCE [LARGE SCALE GENOMIC DNA]</scope>
    <source>
        <strain evidence="1 2">CCMP1851</strain>
    </source>
</reference>
<sequence>MPSLPRRFREVMRIFWLRFGRHVDNDVPEAIKTLGDYYFFGHMGLVKSAKKAAKLWKRGVELKTWTQW</sequence>
<keyword evidence="2" id="KW-1185">Reference proteome</keyword>